<dbReference type="PROSITE" id="PS00028">
    <property type="entry name" value="ZINC_FINGER_C2H2_1"/>
    <property type="match status" value="1"/>
</dbReference>
<feature type="region of interest" description="Disordered" evidence="1">
    <location>
        <begin position="332"/>
        <end position="379"/>
    </location>
</feature>
<evidence type="ECO:0000256" key="1">
    <source>
        <dbReference type="SAM" id="MobiDB-lite"/>
    </source>
</evidence>
<sequence>MEMMGVDDSSFLIISCYAIGGGMVAGKRIARRFLKTFIIPTTPRCCKFRRDEVLVRDVSECRLLFRLGRKELGFPKMGAGNLKEQLVRTTLRNVRSQGHPYVELREDGKKLIFFCTLCLAPCYSDSVLFNHLKGNLHTERLATAQVTLLKPNPWPFSDGVFFFHNDSEEQNKCLPVSYSEGNKLLDTHHADADSLGIVSYAENLGSNASNNVLQQIDNHACCDEIPCDSNLDGEVTSQELVIPSVLQKEEVSDLVVRHTGVGRIGARFSEKDGVSTEIRRVWCEWLGNKGFADEDINAVPEHDFAIVTFSYNYNLGRKGLLDGFRCLLPSSPHSEAEDSGNFRGKKRKSFSDPEDLSEALTNQEDSSGEESQSSNNSDLKMLLSGNDDQLVYSRILSSKTMRKQLRNQQRVASERSCDICQQKMLPDKDVAALLNRRTGKLVCSSRNLTGAFHLFHISCLIHWILLCEVEIYAKQLNEPKVKRRSRRKVKGKDGEKGEKHGMQEKQIYSAFCPECQGTGIDIDGVELEKPTVRLSEIFRYKIKLCDAHKAWMKSPEVLQNCSVGLDFPRTDDVYQENAAPLKLLNFYRATN</sequence>
<dbReference type="PANTHER" id="PTHR35497">
    <property type="entry name" value="ACYL-UDP-N-ACETYLGLUCOSAMINE O-ACYLTRANSFERASE"/>
    <property type="match status" value="1"/>
</dbReference>
<feature type="domain" description="C2H2-type" evidence="2">
    <location>
        <begin position="115"/>
        <end position="137"/>
    </location>
</feature>
<dbReference type="Proteomes" id="UP001293254">
    <property type="component" value="Unassembled WGS sequence"/>
</dbReference>
<dbReference type="EMBL" id="JACGWO010000008">
    <property type="protein sequence ID" value="KAK4420893.1"/>
    <property type="molecule type" value="Genomic_DNA"/>
</dbReference>
<name>A0AAE1XZF4_9LAMI</name>
<reference evidence="3" key="1">
    <citation type="submission" date="2020-06" db="EMBL/GenBank/DDBJ databases">
        <authorList>
            <person name="Li T."/>
            <person name="Hu X."/>
            <person name="Zhang T."/>
            <person name="Song X."/>
            <person name="Zhang H."/>
            <person name="Dai N."/>
            <person name="Sheng W."/>
            <person name="Hou X."/>
            <person name="Wei L."/>
        </authorList>
    </citation>
    <scope>NUCLEOTIDE SEQUENCE</scope>
    <source>
        <strain evidence="3">3651</strain>
        <tissue evidence="3">Leaf</tissue>
    </source>
</reference>
<dbReference type="PANTHER" id="PTHR35497:SF1">
    <property type="entry name" value="ACYL-UDP-N-ACETYLGLUCOSAMINE O-ACYLTRANSFERASE"/>
    <property type="match status" value="1"/>
</dbReference>
<evidence type="ECO:0000259" key="2">
    <source>
        <dbReference type="PROSITE" id="PS00028"/>
    </source>
</evidence>
<evidence type="ECO:0000313" key="3">
    <source>
        <dbReference type="EMBL" id="KAK4420893.1"/>
    </source>
</evidence>
<protein>
    <recommendedName>
        <fullName evidence="2">C2H2-type domain-containing protein</fullName>
    </recommendedName>
</protein>
<evidence type="ECO:0000313" key="4">
    <source>
        <dbReference type="Proteomes" id="UP001293254"/>
    </source>
</evidence>
<dbReference type="AlphaFoldDB" id="A0AAE1XZF4"/>
<feature type="compositionally biased region" description="Low complexity" evidence="1">
    <location>
        <begin position="362"/>
        <end position="378"/>
    </location>
</feature>
<proteinExistence type="predicted"/>
<keyword evidence="4" id="KW-1185">Reference proteome</keyword>
<organism evidence="3 4">
    <name type="scientific">Sesamum alatum</name>
    <dbReference type="NCBI Taxonomy" id="300844"/>
    <lineage>
        <taxon>Eukaryota</taxon>
        <taxon>Viridiplantae</taxon>
        <taxon>Streptophyta</taxon>
        <taxon>Embryophyta</taxon>
        <taxon>Tracheophyta</taxon>
        <taxon>Spermatophyta</taxon>
        <taxon>Magnoliopsida</taxon>
        <taxon>eudicotyledons</taxon>
        <taxon>Gunneridae</taxon>
        <taxon>Pentapetalae</taxon>
        <taxon>asterids</taxon>
        <taxon>lamiids</taxon>
        <taxon>Lamiales</taxon>
        <taxon>Pedaliaceae</taxon>
        <taxon>Sesamum</taxon>
    </lineage>
</organism>
<dbReference type="InterPro" id="IPR013087">
    <property type="entry name" value="Znf_C2H2_type"/>
</dbReference>
<comment type="caution">
    <text evidence="3">The sequence shown here is derived from an EMBL/GenBank/DDBJ whole genome shotgun (WGS) entry which is preliminary data.</text>
</comment>
<gene>
    <name evidence="3" type="ORF">Salat_2039800</name>
</gene>
<reference evidence="3" key="2">
    <citation type="journal article" date="2024" name="Plant">
        <title>Genomic evolution and insights into agronomic trait innovations of Sesamum species.</title>
        <authorList>
            <person name="Miao H."/>
            <person name="Wang L."/>
            <person name="Qu L."/>
            <person name="Liu H."/>
            <person name="Sun Y."/>
            <person name="Le M."/>
            <person name="Wang Q."/>
            <person name="Wei S."/>
            <person name="Zheng Y."/>
            <person name="Lin W."/>
            <person name="Duan Y."/>
            <person name="Cao H."/>
            <person name="Xiong S."/>
            <person name="Wang X."/>
            <person name="Wei L."/>
            <person name="Li C."/>
            <person name="Ma Q."/>
            <person name="Ju M."/>
            <person name="Zhao R."/>
            <person name="Li G."/>
            <person name="Mu C."/>
            <person name="Tian Q."/>
            <person name="Mei H."/>
            <person name="Zhang T."/>
            <person name="Gao T."/>
            <person name="Zhang H."/>
        </authorList>
    </citation>
    <scope>NUCLEOTIDE SEQUENCE</scope>
    <source>
        <strain evidence="3">3651</strain>
    </source>
</reference>
<accession>A0AAE1XZF4</accession>